<gene>
    <name evidence="4" type="ORF">A2870_04050</name>
</gene>
<organism evidence="4 5">
    <name type="scientific">Candidatus Curtissbacteria bacterium RIFCSPHIGHO2_01_FULL_41_11</name>
    <dbReference type="NCBI Taxonomy" id="1797711"/>
    <lineage>
        <taxon>Bacteria</taxon>
        <taxon>Candidatus Curtissiibacteriota</taxon>
    </lineage>
</organism>
<dbReference type="PROSITE" id="PS51755">
    <property type="entry name" value="OMPR_PHOB"/>
    <property type="match status" value="1"/>
</dbReference>
<dbReference type="GO" id="GO:0006355">
    <property type="term" value="P:regulation of DNA-templated transcription"/>
    <property type="evidence" value="ECO:0007669"/>
    <property type="project" value="InterPro"/>
</dbReference>
<dbReference type="SUPFAM" id="SSF52540">
    <property type="entry name" value="P-loop containing nucleoside triphosphate hydrolases"/>
    <property type="match status" value="1"/>
</dbReference>
<dbReference type="InterPro" id="IPR027417">
    <property type="entry name" value="P-loop_NTPase"/>
</dbReference>
<dbReference type="Proteomes" id="UP000179102">
    <property type="component" value="Unassembled WGS sequence"/>
</dbReference>
<dbReference type="GO" id="GO:0000160">
    <property type="term" value="P:phosphorelay signal transduction system"/>
    <property type="evidence" value="ECO:0007669"/>
    <property type="project" value="InterPro"/>
</dbReference>
<dbReference type="CDD" id="cd00383">
    <property type="entry name" value="trans_reg_C"/>
    <property type="match status" value="1"/>
</dbReference>
<dbReference type="Gene3D" id="3.40.50.300">
    <property type="entry name" value="P-loop containing nucleotide triphosphate hydrolases"/>
    <property type="match status" value="1"/>
</dbReference>
<reference evidence="4 5" key="1">
    <citation type="journal article" date="2016" name="Nat. Commun.">
        <title>Thousands of microbial genomes shed light on interconnected biogeochemical processes in an aquifer system.</title>
        <authorList>
            <person name="Anantharaman K."/>
            <person name="Brown C.T."/>
            <person name="Hug L.A."/>
            <person name="Sharon I."/>
            <person name="Castelle C.J."/>
            <person name="Probst A.J."/>
            <person name="Thomas B.C."/>
            <person name="Singh A."/>
            <person name="Wilkins M.J."/>
            <person name="Karaoz U."/>
            <person name="Brodie E.L."/>
            <person name="Williams K.H."/>
            <person name="Hubbard S.S."/>
            <person name="Banfield J.F."/>
        </authorList>
    </citation>
    <scope>NUCLEOTIDE SEQUENCE [LARGE SCALE GENOMIC DNA]</scope>
</reference>
<proteinExistence type="predicted"/>
<evidence type="ECO:0000256" key="2">
    <source>
        <dbReference type="PROSITE-ProRule" id="PRU01091"/>
    </source>
</evidence>
<dbReference type="InterPro" id="IPR001867">
    <property type="entry name" value="OmpR/PhoB-type_DNA-bd"/>
</dbReference>
<sequence>MQKLILLDNFPKDFREKDVKQIFGYVLTGKFCQLISIPGGGKATLLKLMASNENLRKFHLGPRLTSTRIIYLDLHELPNFEISQVEKFLLLSIDPKVNAETEPLLLTKQLNRLFSKLIAQNINIIFLLDHFDEFQNSLPPSFFQMLKRLRTLNKYKFGVVFGTRRDLKELIDREVLTNFYDFFTDNTLYLKIYDEKAINVMFSQIEQAFSQKLSTEQKEAIIKLTSGHAKLTKVLTEITLREKQAPDLETLPQKPLIKEALFEIWLFLTAKEQNLLKLIAQKKAVEKDEALENLIKFDLVQQFNPLRPQLASTQARSETSNSTIQPASPAKRGEQYSFTIPLFEQFVLDIVPSITQEKISFNQESKEILKGTSVISDLLSPQEFRLLRFLIQNEGKIIGRDEIIEAVWTDVKSQEGISDEAIDQMIFRLRKKIEDEPQAPKHIVTVKGLGVRFQP</sequence>
<feature type="domain" description="OmpR/PhoB-type" evidence="3">
    <location>
        <begin position="351"/>
        <end position="455"/>
    </location>
</feature>
<evidence type="ECO:0000259" key="3">
    <source>
        <dbReference type="PROSITE" id="PS51755"/>
    </source>
</evidence>
<dbReference type="GO" id="GO:0003677">
    <property type="term" value="F:DNA binding"/>
    <property type="evidence" value="ECO:0007669"/>
    <property type="project" value="UniProtKB-UniRule"/>
</dbReference>
<dbReference type="Gene3D" id="1.10.10.10">
    <property type="entry name" value="Winged helix-like DNA-binding domain superfamily/Winged helix DNA-binding domain"/>
    <property type="match status" value="1"/>
</dbReference>
<name>A0A1F5G6H8_9BACT</name>
<accession>A0A1F5G6H8</accession>
<dbReference type="SMART" id="SM00862">
    <property type="entry name" value="Trans_reg_C"/>
    <property type="match status" value="1"/>
</dbReference>
<dbReference type="AlphaFoldDB" id="A0A1F5G6H8"/>
<comment type="caution">
    <text evidence="4">The sequence shown here is derived from an EMBL/GenBank/DDBJ whole genome shotgun (WGS) entry which is preliminary data.</text>
</comment>
<keyword evidence="1 2" id="KW-0238">DNA-binding</keyword>
<dbReference type="Pfam" id="PF00486">
    <property type="entry name" value="Trans_reg_C"/>
    <property type="match status" value="1"/>
</dbReference>
<dbReference type="InterPro" id="IPR016032">
    <property type="entry name" value="Sig_transdc_resp-reg_C-effctor"/>
</dbReference>
<feature type="DNA-binding region" description="OmpR/PhoB-type" evidence="2">
    <location>
        <begin position="351"/>
        <end position="455"/>
    </location>
</feature>
<evidence type="ECO:0000313" key="4">
    <source>
        <dbReference type="EMBL" id="OGD87493.1"/>
    </source>
</evidence>
<evidence type="ECO:0000313" key="5">
    <source>
        <dbReference type="Proteomes" id="UP000179102"/>
    </source>
</evidence>
<dbReference type="InterPro" id="IPR036388">
    <property type="entry name" value="WH-like_DNA-bd_sf"/>
</dbReference>
<protein>
    <recommendedName>
        <fullName evidence="3">OmpR/PhoB-type domain-containing protein</fullName>
    </recommendedName>
</protein>
<dbReference type="EMBL" id="MFAZ01000012">
    <property type="protein sequence ID" value="OGD87493.1"/>
    <property type="molecule type" value="Genomic_DNA"/>
</dbReference>
<dbReference type="SUPFAM" id="SSF46894">
    <property type="entry name" value="C-terminal effector domain of the bipartite response regulators"/>
    <property type="match status" value="1"/>
</dbReference>
<evidence type="ECO:0000256" key="1">
    <source>
        <dbReference type="ARBA" id="ARBA00023125"/>
    </source>
</evidence>
<dbReference type="STRING" id="1797711.A2870_04050"/>